<name>A0A6C2YU36_9BACT</name>
<dbReference type="EMBL" id="LR586016">
    <property type="protein sequence ID" value="VIP05150.1"/>
    <property type="molecule type" value="Genomic_DNA"/>
</dbReference>
<evidence type="ECO:0000256" key="2">
    <source>
        <dbReference type="ARBA" id="ARBA00022737"/>
    </source>
</evidence>
<keyword evidence="3" id="KW-0325">Glycoprotein</keyword>
<dbReference type="Pfam" id="PF13517">
    <property type="entry name" value="FG-GAP_3"/>
    <property type="match status" value="1"/>
</dbReference>
<dbReference type="SUPFAM" id="SSF69318">
    <property type="entry name" value="Integrin alpha N-terminal domain"/>
    <property type="match status" value="1"/>
</dbReference>
<evidence type="ECO:0000256" key="3">
    <source>
        <dbReference type="ARBA" id="ARBA00023180"/>
    </source>
</evidence>
<dbReference type="NCBIfam" id="TIGR02601">
    <property type="entry name" value="autotrns_rpt"/>
    <property type="match status" value="4"/>
</dbReference>
<dbReference type="InterPro" id="IPR013517">
    <property type="entry name" value="FG-GAP"/>
</dbReference>
<dbReference type="InterPro" id="IPR028994">
    <property type="entry name" value="Integrin_alpha_N"/>
</dbReference>
<dbReference type="InterPro" id="IPR013519">
    <property type="entry name" value="Int_alpha_beta-p"/>
</dbReference>
<proteinExistence type="predicted"/>
<accession>A0A6C2YU36</accession>
<sequence length="2941" mass="287753">MPLPSWLRRLWTRSVSEPQQSPSPLRPGLDVLEDRVTPAYNLILGSGSGSTNVTTTVSAGVTTFEATGPGAQLGLFVVFNALQTGDVIITTGTGGSEAGNITSNILGAEMNATPASGSTISFRSGSGPNLVGNIELPQLTFSGGAVNLDVQAAGNVRFVGSFNSSTTPLATVTLSSTNGSISTDSGATVFGTPLAATAKSGINITTQVSSLEAKSATGGITIQNTGNLTVGGVSASLSGVDITTSGTVDIQANGTITVSTAGEDITTASGDIVLTADDLTINQAINAGTGKVSLRPFSAGRQIDLGSNAAGNLGITQAELTLITAGAVAIGRNDIATGTVVVSKAFGVTGTTSLSVTTARDIDIIGSGPLTSVDGDLSLSANQQATPTSGNFIGIDVFSASVTATGTGNVLLQGRGGDTDFANFGVRIVRDVSGASTTIIGTGGNSTGVANYGIDHQNGGTITSTGGDVTLIGTGGGTGASSSQNYGIRLGFGAIITAGGTGTVNATFRGGNSGSNASQNIGLYMLDSGTGALITSGGGAINITATGSSTSSAIQLTNNAAIRSGNNAPITITADSISLNDASQIDSGTGTTIIRPNSTGTRIDLGGSGTLNGSPLTLGLTDAELDRFTAGTLIIGRNDIATGGIQVSAAVSPANVTTLSLITPAEISGAGSIAVSKLAMRAVTGIALTGANAVSTLALQNKTSGTVAFHSTTNLLVSSVDGLTGANNKADLTISTSAGSDLTIEAGISGVASSQGKLTLDAGQDLLLGTDSNFGDVTSTVLTLKAGRDIVVSNQTYAQGGTGVTATAGRNITIQGDSLINSTGGSAPVSLTTGASGILTLNNSIADRGSATSVGGLLTVTADDIVLTGGALSSSGTVIIRPVSAGRQIDLGTNTTGQLGITQAELDRISASSIILGRNDIATGEVMVSKVVGLTGTTSLTVITARNIRTSNATSLTTVNGNLNLSANQQTTATPGDFTGIDVFNSTIGATGTGQVTIAGRSGNASTLQMGITVRAGAIITGGTTGTLTVSGISNGSNLNNYGLFLLNVGSSITSKGASVSVTGQGGSGSGDNNSGIAVQTGAQITAGGMGTVFVQGTGGTGTNSTDGILLLESNTKITSNGGNVTVIGIGGGSSTGIGNVGIRINQAQISAGGTGTLTVQGTAGNSTGESNFGINLLGTGGAISSAGTVSVTGTGRSHPSSFGISIRSNAIISSSSNANLSITTDSLGIDATGQIQTGTGTLTIRPRTAGTNINLGGADVLSGSPLTLGLTLAELSRITAATLQIGDATTGSITVSQAVNPANITSQVRVGEVGGGNVNLNANLSTSNNAALTIVPNVVVGGTPTILTDAGAITFSGTVNGDGSAGRSLTTTTTGATTFTGAVGATNPLAALTITTNTLTTSAIATTTGLTVTQSGAGTIGGAITNTGGLVKGGTGTLTLAAANSYSGNTQINAGTLRAGAANVFSANSAVSLADAAGATLDLNGLNQSIGSLAGGGITGGNVTLGAATLTVGGNSASTSYAGIISGSGSLVKQGTGTLTLTGTNTFTGTTTIDAGRLNVDGSIAGNLSVGGSGTLGGNGTIGGNVSGSGTVAPGASPGKLTINGDFTPSGIVEFEVNPPAATAGTDYDQIEVEGAVDLSAATFSFVGTAQPPTVAANQVVTLIRNLGGEPITESPAFAQGSIVTINGTTYRLFYQFDGNDDLILRQDTAPTTVYVSATFTQAVGSAITDADFGTARDQAAVAGVTAFTTIAAALAAIADGGTIIVNEGNYSEAVNLTATRVPLFRITGADAAQSVTLGSLATATGVTVQIDGTSVLSINGDNSSTLIAGVISGSGSLVKQGTGTLTLTGTNTFTGTTTIDAGRLNVDGSIAGNLSVGGSGTLGGNGTIGGNVSGSGTVAPGASPGKLTINGDFTPSGIVEFEVNPPATTAGTDYDQIEVEGAVDLSAATFSFVGTAQPPTVAANQVVTLIRNLGGEPITESPAFAQGSIVTINGTTYRLFYQFDGNDDLILRQDTAPTTVYVSATFTQAVGSAITDADFGTARDQAAVAGVTAFTTIAAALAAIADGGTIIVNEGNYSEAVNLTATRVPLFRITGADAAQSVTLGSLATATGVTVQIDGTSVLSINGDNSSTQIAGVISGSGSLVKQGTGTLTLTGTNTFTGTTTINAGTLLVNGVHSGTGAVTVNATGTLGGTGSIAGEVTVNSGGQITGGMLGEVGTLTVGGLLFNGGTFAADFGMDSSDTIATAGTVNLASPGQAVFVKNSQKGTATPGIVFTLIDLTGSGTISNPPLANAIAGSSDTINGQSGVFGYNGGAGENDFVFATSGTQGVVITPTGGDTVVIENGATDTVQVRLTSRPVTDVTITLTPTSVNADPVVLVFTSANWNVPQTVTISVPDNTIVDGTRQGSVSFAVTSSDANYNGLTISPLAVTILDNDAAASVEVVGGSGQSAMLGSGFASPLSVVVRNADGQAVSGATVTFVVPTSGATAVLSTMSVITGRDGIATVTATAGLVAGTYLVTASSGEATPAELSLTNAVLSQSIDFPVPAPVPFAAGRTVALTATASSGLPVVYTVVSGPGVLNGSTLTATRPGTVIVQASQPGNAEFGAAESITIEVVFRPVGQDQFTEFLVSTATGVSTVAEPGQTPVPVAGPGPGSRGVVADMTGDGIADSIIASGPGARVTITVYDGATGQVVRTLSAFEDSFFDSATLAAADVNGDGIADLAVGADAFGGPRVTIFDGATGTVLADFFAIDDVNFRGGVRVALGDVDGDGFADLMVAAGVGGGPRVALWDGASLRPGESPRRLVSDFFAFEPTLRDGANVSLGDLNGDGQLDLILSGGPGGGPRVLVLDAAEFLASGGESRVVLANFFAAEPTLTGGAVVTAKDLDGDEFADLVVGIPTGPSTALVRMFLGNTITSSDTPPVFEELTLDVSAIYVG</sequence>
<protein>
    <recommendedName>
        <fullName evidence="6">Autotransporter domain-containing protein</fullName>
    </recommendedName>
</protein>
<dbReference type="InParanoid" id="A0A6C2YU36"/>
<keyword evidence="2" id="KW-0677">Repeat</keyword>
<gene>
    <name evidence="4" type="ORF">GMBLW1_40430</name>
</gene>
<evidence type="ECO:0008006" key="6">
    <source>
        <dbReference type="Google" id="ProtNLM"/>
    </source>
</evidence>
<dbReference type="InterPro" id="IPR013425">
    <property type="entry name" value="Autotrns_rpt"/>
</dbReference>
<dbReference type="KEGG" id="tim:GMBLW1_40430"/>
<keyword evidence="5" id="KW-1185">Reference proteome</keyword>
<evidence type="ECO:0000256" key="1">
    <source>
        <dbReference type="ARBA" id="ARBA00022729"/>
    </source>
</evidence>
<dbReference type="EMBL" id="LR593887">
    <property type="protein sequence ID" value="VTS07656.1"/>
    <property type="molecule type" value="Genomic_DNA"/>
</dbReference>
<dbReference type="Pfam" id="PF12951">
    <property type="entry name" value="PATR"/>
    <property type="match status" value="4"/>
</dbReference>
<evidence type="ECO:0000313" key="5">
    <source>
        <dbReference type="Proteomes" id="UP000464378"/>
    </source>
</evidence>
<keyword evidence="1" id="KW-0732">Signal</keyword>
<reference evidence="4" key="1">
    <citation type="submission" date="2019-04" db="EMBL/GenBank/DDBJ databases">
        <authorList>
            <consortium name="Science for Life Laboratories"/>
        </authorList>
    </citation>
    <scope>NUCLEOTIDE SEQUENCE</scope>
    <source>
        <strain evidence="4">MBLW1</strain>
    </source>
</reference>
<dbReference type="SUPFAM" id="SSF51126">
    <property type="entry name" value="Pectin lyase-like"/>
    <property type="match status" value="3"/>
</dbReference>
<dbReference type="Pfam" id="PF01839">
    <property type="entry name" value="FG-GAP"/>
    <property type="match status" value="1"/>
</dbReference>
<dbReference type="RefSeq" id="WP_162660175.1">
    <property type="nucleotide sequence ID" value="NZ_LR593887.1"/>
</dbReference>
<dbReference type="Proteomes" id="UP000464378">
    <property type="component" value="Chromosome"/>
</dbReference>
<dbReference type="SUPFAM" id="SSF49373">
    <property type="entry name" value="Invasin/intimin cell-adhesion fragments"/>
    <property type="match status" value="1"/>
</dbReference>
<dbReference type="InterPro" id="IPR011050">
    <property type="entry name" value="Pectin_lyase_fold/virulence"/>
</dbReference>
<dbReference type="SMART" id="SM00191">
    <property type="entry name" value="Int_alpha"/>
    <property type="match status" value="3"/>
</dbReference>
<evidence type="ECO:0000313" key="4">
    <source>
        <dbReference type="EMBL" id="VIP05150.1"/>
    </source>
</evidence>
<dbReference type="InterPro" id="IPR008964">
    <property type="entry name" value="Invasin/intimin_cell_adhesion"/>
</dbReference>
<organism evidence="4">
    <name type="scientific">Tuwongella immobilis</name>
    <dbReference type="NCBI Taxonomy" id="692036"/>
    <lineage>
        <taxon>Bacteria</taxon>
        <taxon>Pseudomonadati</taxon>
        <taxon>Planctomycetota</taxon>
        <taxon>Planctomycetia</taxon>
        <taxon>Gemmatales</taxon>
        <taxon>Gemmataceae</taxon>
        <taxon>Tuwongella</taxon>
    </lineage>
</organism>